<keyword evidence="2" id="KW-0663">Pyridoxal phosphate</keyword>
<dbReference type="GO" id="GO:1901605">
    <property type="term" value="P:alpha-amino acid metabolic process"/>
    <property type="evidence" value="ECO:0007669"/>
    <property type="project" value="UniProtKB-ARBA"/>
</dbReference>
<feature type="region of interest" description="Disordered" evidence="3">
    <location>
        <begin position="1"/>
        <end position="25"/>
    </location>
</feature>
<evidence type="ECO:0000256" key="3">
    <source>
        <dbReference type="SAM" id="MobiDB-lite"/>
    </source>
</evidence>
<evidence type="ECO:0000256" key="1">
    <source>
        <dbReference type="ARBA" id="ARBA00001933"/>
    </source>
</evidence>
<keyword evidence="6" id="KW-1185">Reference proteome</keyword>
<proteinExistence type="predicted"/>
<evidence type="ECO:0000259" key="4">
    <source>
        <dbReference type="Pfam" id="PF00291"/>
    </source>
</evidence>
<dbReference type="STRING" id="946078.GA0070622_2710"/>
<feature type="compositionally biased region" description="Basic and acidic residues" evidence="3">
    <location>
        <begin position="334"/>
        <end position="344"/>
    </location>
</feature>
<dbReference type="Proteomes" id="UP000199558">
    <property type="component" value="Unassembled WGS sequence"/>
</dbReference>
<dbReference type="InterPro" id="IPR050214">
    <property type="entry name" value="Cys_Synth/Cystath_Beta-Synth"/>
</dbReference>
<evidence type="ECO:0000313" key="5">
    <source>
        <dbReference type="EMBL" id="SBT65705.1"/>
    </source>
</evidence>
<dbReference type="Gene3D" id="3.40.50.1100">
    <property type="match status" value="2"/>
</dbReference>
<sequence length="368" mass="39700">MERVSVAARTPVTQPEDRADAVYTRDGGPTVDAVTVDLAPHLVPLGPNLWGASFRLMKMLPAHHILTTAVATGEIGPDTRIVESTSGTFGLALAMKAALIGRPLTLVTDPAMDQRLCRRVADLGATVEMCATPSALGEFQTVRLARLAAVRDADPDTFWPRQYDNPLNPDSYGLVADHLVARLGGVDALIGPVGSGGSMCGTALGLRARGCPTVAIAVDTPGSVLFGQPDRARELRGLGNSVLPGNLDHTVFDEVHWCPAAVAYRETRRLHRRHALFHGPTSGAAMAVARWWSARNPRARTVVMLPDQGDRYLDTVYDDGWLAAAPARQVSGDPEPREVGRPEADPGWTWLRWGRRPLADLRDEQVRG</sequence>
<dbReference type="InterPro" id="IPR036052">
    <property type="entry name" value="TrpB-like_PALP_sf"/>
</dbReference>
<dbReference type="Pfam" id="PF00291">
    <property type="entry name" value="PALP"/>
    <property type="match status" value="1"/>
</dbReference>
<dbReference type="PANTHER" id="PTHR10314">
    <property type="entry name" value="CYSTATHIONINE BETA-SYNTHASE"/>
    <property type="match status" value="1"/>
</dbReference>
<accession>A0A1A9B846</accession>
<dbReference type="InterPro" id="IPR001926">
    <property type="entry name" value="TrpB-like_PALP"/>
</dbReference>
<dbReference type="AlphaFoldDB" id="A0A1A9B846"/>
<dbReference type="EMBL" id="FLRH01000003">
    <property type="protein sequence ID" value="SBT65705.1"/>
    <property type="molecule type" value="Genomic_DNA"/>
</dbReference>
<organism evidence="5 6">
    <name type="scientific">Micromonospora sediminicola</name>
    <dbReference type="NCBI Taxonomy" id="946078"/>
    <lineage>
        <taxon>Bacteria</taxon>
        <taxon>Bacillati</taxon>
        <taxon>Actinomycetota</taxon>
        <taxon>Actinomycetes</taxon>
        <taxon>Micromonosporales</taxon>
        <taxon>Micromonosporaceae</taxon>
        <taxon>Micromonospora</taxon>
    </lineage>
</organism>
<name>A0A1A9B846_9ACTN</name>
<reference evidence="6" key="1">
    <citation type="submission" date="2016-06" db="EMBL/GenBank/DDBJ databases">
        <authorList>
            <person name="Varghese N."/>
            <person name="Submissions Spin"/>
        </authorList>
    </citation>
    <scope>NUCLEOTIDE SEQUENCE [LARGE SCALE GENOMIC DNA]</scope>
    <source>
        <strain evidence="6">DSM 45794</strain>
    </source>
</reference>
<feature type="region of interest" description="Disordered" evidence="3">
    <location>
        <begin position="327"/>
        <end position="346"/>
    </location>
</feature>
<evidence type="ECO:0000256" key="2">
    <source>
        <dbReference type="ARBA" id="ARBA00022898"/>
    </source>
</evidence>
<dbReference type="SUPFAM" id="SSF53686">
    <property type="entry name" value="Tryptophan synthase beta subunit-like PLP-dependent enzymes"/>
    <property type="match status" value="1"/>
</dbReference>
<comment type="cofactor">
    <cofactor evidence="1">
        <name>pyridoxal 5'-phosphate</name>
        <dbReference type="ChEBI" id="CHEBI:597326"/>
    </cofactor>
</comment>
<protein>
    <submittedName>
        <fullName evidence="5">Cysteine synthase A</fullName>
    </submittedName>
</protein>
<dbReference type="RefSeq" id="WP_245666231.1">
    <property type="nucleotide sequence ID" value="NZ_FLRH01000003.1"/>
</dbReference>
<feature type="domain" description="Tryptophan synthase beta chain-like PALP" evidence="4">
    <location>
        <begin position="58"/>
        <end position="305"/>
    </location>
</feature>
<gene>
    <name evidence="5" type="ORF">GA0070622_2710</name>
</gene>
<evidence type="ECO:0000313" key="6">
    <source>
        <dbReference type="Proteomes" id="UP000199558"/>
    </source>
</evidence>